<dbReference type="PANTHER" id="PTHR37804">
    <property type="entry name" value="CDAA REGULATORY PROTEIN CDAR"/>
    <property type="match status" value="1"/>
</dbReference>
<sequence length="330" mass="36989">MKYWRRFAESKYFYIVLSLGLAIWIYVSISSPLLNNTRDSANSNNVAVANKSATITMNLQVNANTQAYFITGYPKQVTVKVKGPAALVTATKNTQNFTTYIDLNRLGVGKHRVRVKQRGLNRDLTYQIKPSSLDIKIEPRLEETFPIQTNYDRKQIATGYQVHELKVNPQVVQVIGARSEVERVSQVVAQINVPKNTKTNFQQEVLLQALDIQGHTLSVLINPQTTNVKIPISLPNKTVNLKFVGKNTGNKNYTFNSNVDKVQVYAKRSVLEKLTELEVPVDVTKADKQKSQLITIKQINSGIIDSNPSTVKVIVKEDSASENNTDSSEH</sequence>
<organism evidence="2 3">
    <name type="scientific">Bombilactobacillus apium</name>
    <dbReference type="NCBI Taxonomy" id="2675299"/>
    <lineage>
        <taxon>Bacteria</taxon>
        <taxon>Bacillati</taxon>
        <taxon>Bacillota</taxon>
        <taxon>Bacilli</taxon>
        <taxon>Lactobacillales</taxon>
        <taxon>Lactobacillaceae</taxon>
        <taxon>Bombilactobacillus</taxon>
    </lineage>
</organism>
<keyword evidence="1" id="KW-0812">Transmembrane</keyword>
<keyword evidence="1" id="KW-1133">Transmembrane helix</keyword>
<dbReference type="PANTHER" id="PTHR37804:SF1">
    <property type="entry name" value="CDAA REGULATORY PROTEIN CDAR"/>
    <property type="match status" value="1"/>
</dbReference>
<dbReference type="Pfam" id="PF07949">
    <property type="entry name" value="YbbR"/>
    <property type="match status" value="2"/>
</dbReference>
<comment type="caution">
    <text evidence="2">The sequence shown here is derived from an EMBL/GenBank/DDBJ whole genome shotgun (WGS) entry which is preliminary data.</text>
</comment>
<dbReference type="Gene3D" id="2.170.120.30">
    <property type="match status" value="1"/>
</dbReference>
<proteinExistence type="predicted"/>
<dbReference type="InterPro" id="IPR053154">
    <property type="entry name" value="c-di-AMP_regulator"/>
</dbReference>
<protein>
    <recommendedName>
        <fullName evidence="4">YbbR-like protein</fullName>
    </recommendedName>
</protein>
<evidence type="ECO:0008006" key="4">
    <source>
        <dbReference type="Google" id="ProtNLM"/>
    </source>
</evidence>
<dbReference type="EMBL" id="JABZEC010000008">
    <property type="protein sequence ID" value="NVY97086.1"/>
    <property type="molecule type" value="Genomic_DNA"/>
</dbReference>
<feature type="transmembrane region" description="Helical" evidence="1">
    <location>
        <begin position="12"/>
        <end position="34"/>
    </location>
</feature>
<name>A0A850RCS0_9LACO</name>
<evidence type="ECO:0000256" key="1">
    <source>
        <dbReference type="SAM" id="Phobius"/>
    </source>
</evidence>
<gene>
    <name evidence="2" type="ORF">HU830_08125</name>
</gene>
<reference evidence="2 3" key="1">
    <citation type="submission" date="2020-06" db="EMBL/GenBank/DDBJ databases">
        <authorList>
            <person name="Kang J."/>
        </authorList>
    </citation>
    <scope>NUCLEOTIDE SEQUENCE [LARGE SCALE GENOMIC DNA]</scope>
    <source>
        <strain evidence="2 3">DCY120</strain>
    </source>
</reference>
<evidence type="ECO:0000313" key="2">
    <source>
        <dbReference type="EMBL" id="NVY97086.1"/>
    </source>
</evidence>
<evidence type="ECO:0000313" key="3">
    <source>
        <dbReference type="Proteomes" id="UP000563523"/>
    </source>
</evidence>
<dbReference type="Proteomes" id="UP000563523">
    <property type="component" value="Unassembled WGS sequence"/>
</dbReference>
<dbReference type="RefSeq" id="WP_176943250.1">
    <property type="nucleotide sequence ID" value="NZ_JABZEC010000008.1"/>
</dbReference>
<accession>A0A850RCS0</accession>
<keyword evidence="3" id="KW-1185">Reference proteome</keyword>
<dbReference type="InterPro" id="IPR012505">
    <property type="entry name" value="YbbR"/>
</dbReference>
<dbReference type="Gene3D" id="2.170.120.40">
    <property type="entry name" value="YbbR-like domain"/>
    <property type="match status" value="2"/>
</dbReference>
<dbReference type="AlphaFoldDB" id="A0A850RCS0"/>
<keyword evidence="1" id="KW-0472">Membrane</keyword>